<evidence type="ECO:0000256" key="1">
    <source>
        <dbReference type="SAM" id="Coils"/>
    </source>
</evidence>
<dbReference type="Proteomes" id="UP001476798">
    <property type="component" value="Unassembled WGS sequence"/>
</dbReference>
<accession>A0ABV0MUJ6</accession>
<sequence>MAPQIGGVPSFSEHYFPTQAADDLPGVQRLSLLIRFQSKVCPHHGFAPGFGDEVHVCVVSLWKVAVEQLSELQRVEQAPLQEYLFVKGVSIGTHIRLTHGPHMVANTTNIRGCSLRIFNGQHNGSSAYLSALFLRFYALFYLFLSTNVNTMRPHRLPGPFVNTAARNRRTNFPAVLVALEHLKELDRQLREDGVPFSAEGSVHLTAIAAAISELEATRRVTREQLEVETIENSRLRHQINTMSDRMTEDILADGAAARASNAEEIEQLRRDLTLSSQIQEESKEKLHELLGQNKVLQAEREQVRGVHEVIIASLNDQISLRYSRQLQLDQKLEQIEEMRSSIAAAEHEKASLLQSMALTRKAFSEEEENLNGKVGEAVGKIKQQENVIKKSRQELEKVNRKKNETDSRLSELNIQMAQLESSLQRSKASRCYCEQKLQEEVEQSQELNRQIETLKKEHKEQEEAFSLAVRNLQGEIRTVGVKLHEHQSSGLLLKDSLAHICKVFRHRHEEEKEVKADHLRVSLQLERSTLQLEERIACIVKHSKEIREMERQIQELQEEKETNSRVFESKIEEICSDLDAVKSNIAQFKENIKDLNVILEEEKIRQEEYKVKMMSDICSTRRRYEKLLQEESALLQLQPESADTDFLIKRIAQTEKEQRQIQNICQQELLQITTETEKICTSNEEKQRKLEEQETMLKQVEEKWSKVKNRHEELSALHSELNQRRSELELSIQDTEEQTRVLLQPRDDMKTELRKLQESYTDMLNKQNAELRAVEVSIYKHSVMLEQVSAENCRIHLCTRQMMEDIGTSRQETERYQQEVREFNRKAKDLLKDLQEAWKGDISVIEDGERSDNVLLVSINSVSNQLKTRNQQLMSICKLLHQNMLEKQTCLYLQC</sequence>
<proteinExistence type="predicted"/>
<keyword evidence="1" id="KW-0175">Coiled coil</keyword>
<feature type="coiled-coil region" evidence="1">
    <location>
        <begin position="328"/>
        <end position="355"/>
    </location>
</feature>
<dbReference type="InterPro" id="IPR038834">
    <property type="entry name" value="CCDC175"/>
</dbReference>
<protein>
    <submittedName>
        <fullName evidence="2">Uncharacterized protein</fullName>
    </submittedName>
</protein>
<feature type="coiled-coil region" evidence="1">
    <location>
        <begin position="381"/>
        <end position="471"/>
    </location>
</feature>
<comment type="caution">
    <text evidence="2">The sequence shown here is derived from an EMBL/GenBank/DDBJ whole genome shotgun (WGS) entry which is preliminary data.</text>
</comment>
<name>A0ABV0MUJ6_9TELE</name>
<organism evidence="2 3">
    <name type="scientific">Goodea atripinnis</name>
    <dbReference type="NCBI Taxonomy" id="208336"/>
    <lineage>
        <taxon>Eukaryota</taxon>
        <taxon>Metazoa</taxon>
        <taxon>Chordata</taxon>
        <taxon>Craniata</taxon>
        <taxon>Vertebrata</taxon>
        <taxon>Euteleostomi</taxon>
        <taxon>Actinopterygii</taxon>
        <taxon>Neopterygii</taxon>
        <taxon>Teleostei</taxon>
        <taxon>Neoteleostei</taxon>
        <taxon>Acanthomorphata</taxon>
        <taxon>Ovalentaria</taxon>
        <taxon>Atherinomorphae</taxon>
        <taxon>Cyprinodontiformes</taxon>
        <taxon>Goodeidae</taxon>
        <taxon>Goodea</taxon>
    </lineage>
</organism>
<evidence type="ECO:0000313" key="3">
    <source>
        <dbReference type="Proteomes" id="UP001476798"/>
    </source>
</evidence>
<dbReference type="PANTHER" id="PTHR35347:SF1">
    <property type="entry name" value="COILED-COIL DOMAIN-CONTAINING PROTEIN 175"/>
    <property type="match status" value="1"/>
</dbReference>
<reference evidence="2 3" key="1">
    <citation type="submission" date="2021-06" db="EMBL/GenBank/DDBJ databases">
        <authorList>
            <person name="Palmer J.M."/>
        </authorList>
    </citation>
    <scope>NUCLEOTIDE SEQUENCE [LARGE SCALE GENOMIC DNA]</scope>
    <source>
        <strain evidence="2 3">GA_2019</strain>
        <tissue evidence="2">Muscle</tissue>
    </source>
</reference>
<dbReference type="EMBL" id="JAHRIO010012526">
    <property type="protein sequence ID" value="MEQ2162798.1"/>
    <property type="molecule type" value="Genomic_DNA"/>
</dbReference>
<keyword evidence="3" id="KW-1185">Reference proteome</keyword>
<feature type="coiled-coil region" evidence="1">
    <location>
        <begin position="539"/>
        <end position="605"/>
    </location>
</feature>
<gene>
    <name evidence="2" type="ORF">GOODEAATRI_023499</name>
</gene>
<evidence type="ECO:0000313" key="2">
    <source>
        <dbReference type="EMBL" id="MEQ2162798.1"/>
    </source>
</evidence>
<feature type="coiled-coil region" evidence="1">
    <location>
        <begin position="683"/>
        <end position="766"/>
    </location>
</feature>
<dbReference type="PANTHER" id="PTHR35347">
    <property type="entry name" value="COILED-COIL DOMAIN-CONTAINING PROTEIN 175"/>
    <property type="match status" value="1"/>
</dbReference>